<dbReference type="InterPro" id="IPR050681">
    <property type="entry name" value="CDF/SLC30A"/>
</dbReference>
<keyword evidence="8 9" id="KW-0472">Membrane</keyword>
<keyword evidence="6 9" id="KW-1133">Transmembrane helix</keyword>
<evidence type="ECO:0000259" key="10">
    <source>
        <dbReference type="Pfam" id="PF01545"/>
    </source>
</evidence>
<protein>
    <submittedName>
        <fullName evidence="12">Cation transporter</fullName>
    </submittedName>
</protein>
<keyword evidence="7" id="KW-0406">Ion transport</keyword>
<dbReference type="PANTHER" id="PTHR11562">
    <property type="entry name" value="CATION EFFLUX PROTEIN/ ZINC TRANSPORTER"/>
    <property type="match status" value="1"/>
</dbReference>
<comment type="caution">
    <text evidence="12">The sequence shown here is derived from an EMBL/GenBank/DDBJ whole genome shotgun (WGS) entry which is preliminary data.</text>
</comment>
<keyword evidence="5" id="KW-0862">Zinc</keyword>
<gene>
    <name evidence="12" type="ORF">E7681_10540</name>
</gene>
<dbReference type="Proteomes" id="UP000306113">
    <property type="component" value="Unassembled WGS sequence"/>
</dbReference>
<evidence type="ECO:0000313" key="12">
    <source>
        <dbReference type="EMBL" id="THD74035.1"/>
    </source>
</evidence>
<dbReference type="OrthoDB" id="9809646at2"/>
<organism evidence="12 13">
    <name type="scientific">Thalassobius vesicularis</name>
    <dbReference type="NCBI Taxonomy" id="1294297"/>
    <lineage>
        <taxon>Bacteria</taxon>
        <taxon>Pseudomonadati</taxon>
        <taxon>Pseudomonadota</taxon>
        <taxon>Alphaproteobacteria</taxon>
        <taxon>Rhodobacterales</taxon>
        <taxon>Roseobacteraceae</taxon>
        <taxon>Thalassovita</taxon>
    </lineage>
</organism>
<dbReference type="RefSeq" id="WP_136339245.1">
    <property type="nucleotide sequence ID" value="NZ_SSMD01000004.1"/>
</dbReference>
<comment type="subcellular location">
    <subcellularLocation>
        <location evidence="1">Membrane</location>
        <topology evidence="1">Multi-pass membrane protein</topology>
    </subcellularLocation>
</comment>
<feature type="transmembrane region" description="Helical" evidence="9">
    <location>
        <begin position="95"/>
        <end position="114"/>
    </location>
</feature>
<dbReference type="InterPro" id="IPR036837">
    <property type="entry name" value="Cation_efflux_CTD_sf"/>
</dbReference>
<evidence type="ECO:0000259" key="11">
    <source>
        <dbReference type="Pfam" id="PF16916"/>
    </source>
</evidence>
<evidence type="ECO:0000256" key="5">
    <source>
        <dbReference type="ARBA" id="ARBA00022906"/>
    </source>
</evidence>
<evidence type="ECO:0000256" key="3">
    <source>
        <dbReference type="ARBA" id="ARBA00022448"/>
    </source>
</evidence>
<dbReference type="PANTHER" id="PTHR11562:SF17">
    <property type="entry name" value="RE54080P-RELATED"/>
    <property type="match status" value="1"/>
</dbReference>
<evidence type="ECO:0000256" key="7">
    <source>
        <dbReference type="ARBA" id="ARBA00023065"/>
    </source>
</evidence>
<evidence type="ECO:0000256" key="6">
    <source>
        <dbReference type="ARBA" id="ARBA00022989"/>
    </source>
</evidence>
<name>A0A4S3M8Z3_9RHOB</name>
<comment type="similarity">
    <text evidence="2">Belongs to the cation diffusion facilitator (CDF) transporter (TC 2.A.4) family. SLC30A subfamily.</text>
</comment>
<dbReference type="InterPro" id="IPR027469">
    <property type="entry name" value="Cation_efflux_TMD_sf"/>
</dbReference>
<evidence type="ECO:0000313" key="13">
    <source>
        <dbReference type="Proteomes" id="UP000306113"/>
    </source>
</evidence>
<dbReference type="GO" id="GO:0005385">
    <property type="term" value="F:zinc ion transmembrane transporter activity"/>
    <property type="evidence" value="ECO:0007669"/>
    <property type="project" value="TreeGrafter"/>
</dbReference>
<dbReference type="NCBIfam" id="TIGR01297">
    <property type="entry name" value="CDF"/>
    <property type="match status" value="1"/>
</dbReference>
<evidence type="ECO:0000256" key="9">
    <source>
        <dbReference type="SAM" id="Phobius"/>
    </source>
</evidence>
<evidence type="ECO:0000256" key="1">
    <source>
        <dbReference type="ARBA" id="ARBA00004141"/>
    </source>
</evidence>
<dbReference type="Pfam" id="PF01545">
    <property type="entry name" value="Cation_efflux"/>
    <property type="match status" value="1"/>
</dbReference>
<feature type="transmembrane region" description="Helical" evidence="9">
    <location>
        <begin position="162"/>
        <end position="184"/>
    </location>
</feature>
<dbReference type="InterPro" id="IPR058533">
    <property type="entry name" value="Cation_efflux_TM"/>
</dbReference>
<keyword evidence="3" id="KW-0813">Transport</keyword>
<dbReference type="Pfam" id="PF16916">
    <property type="entry name" value="ZT_dimer"/>
    <property type="match status" value="1"/>
</dbReference>
<dbReference type="AlphaFoldDB" id="A0A4S3M8Z3"/>
<proteinExistence type="inferred from homology"/>
<dbReference type="InterPro" id="IPR027470">
    <property type="entry name" value="Cation_efflux_CTD"/>
</dbReference>
<feature type="domain" description="Cation efflux protein cytoplasmic" evidence="11">
    <location>
        <begin position="223"/>
        <end position="296"/>
    </location>
</feature>
<dbReference type="SUPFAM" id="SSF161111">
    <property type="entry name" value="Cation efflux protein transmembrane domain-like"/>
    <property type="match status" value="1"/>
</dbReference>
<feature type="transmembrane region" description="Helical" evidence="9">
    <location>
        <begin position="190"/>
        <end position="208"/>
    </location>
</feature>
<dbReference type="InterPro" id="IPR002524">
    <property type="entry name" value="Cation_efflux"/>
</dbReference>
<sequence length="310" mass="33585">MPHDHHHGHDHGHAHHHHADLDSGDKRVVAAVAVNILLTLAQIVAGVVSGSLAMIADAIHNLSDALSLVIAFFARRIGKWPADAHMTFGYGRAEVVAALINYTTLIVVAFYLAAEGVQRLFNPQEVEGWIVVVVAGVALVIDTITALLVMRLSKDSANMRAAFLHNVADALGSVAVIVGGTMILLYDWRLVDPIVTLMIAGYILWHSWQGIMPVIRILMLGAPEDTDLDEVLTALRGVDGLASVHHVHLWRMQEHETALEAHVVLEPGGEPEQVKHAAKTVLRDRFGIRHTVLELEAAGAVCPDARVVGH</sequence>
<keyword evidence="4 9" id="KW-0812">Transmembrane</keyword>
<reference evidence="12 13" key="1">
    <citation type="submission" date="2019-04" db="EMBL/GenBank/DDBJ databases">
        <title>Draft genome sequence of Youngimonas vesicularis.</title>
        <authorList>
            <person name="Hameed A."/>
        </authorList>
    </citation>
    <scope>NUCLEOTIDE SEQUENCE [LARGE SCALE GENOMIC DNA]</scope>
    <source>
        <strain evidence="12 13">CC-AMW-E</strain>
    </source>
</reference>
<dbReference type="SUPFAM" id="SSF160240">
    <property type="entry name" value="Cation efflux protein cytoplasmic domain-like"/>
    <property type="match status" value="1"/>
</dbReference>
<evidence type="ECO:0000256" key="8">
    <source>
        <dbReference type="ARBA" id="ARBA00023136"/>
    </source>
</evidence>
<keyword evidence="5" id="KW-0864">Zinc transport</keyword>
<keyword evidence="13" id="KW-1185">Reference proteome</keyword>
<evidence type="ECO:0000256" key="4">
    <source>
        <dbReference type="ARBA" id="ARBA00022692"/>
    </source>
</evidence>
<evidence type="ECO:0000256" key="2">
    <source>
        <dbReference type="ARBA" id="ARBA00008873"/>
    </source>
</evidence>
<dbReference type="EMBL" id="SSMD01000004">
    <property type="protein sequence ID" value="THD74035.1"/>
    <property type="molecule type" value="Genomic_DNA"/>
</dbReference>
<feature type="domain" description="Cation efflux protein transmembrane" evidence="10">
    <location>
        <begin position="28"/>
        <end position="219"/>
    </location>
</feature>
<accession>A0A4S3M8Z3</accession>
<feature type="transmembrane region" description="Helical" evidence="9">
    <location>
        <begin position="126"/>
        <end position="150"/>
    </location>
</feature>
<dbReference type="Gene3D" id="1.20.1510.10">
    <property type="entry name" value="Cation efflux protein transmembrane domain"/>
    <property type="match status" value="1"/>
</dbReference>
<feature type="transmembrane region" description="Helical" evidence="9">
    <location>
        <begin position="28"/>
        <end position="48"/>
    </location>
</feature>
<dbReference type="GO" id="GO:0005886">
    <property type="term" value="C:plasma membrane"/>
    <property type="evidence" value="ECO:0007669"/>
    <property type="project" value="TreeGrafter"/>
</dbReference>